<protein>
    <submittedName>
        <fullName evidence="2">SnoaL-like domain protein</fullName>
    </submittedName>
</protein>
<dbReference type="PATRIC" id="fig|48936.3.peg.778"/>
<dbReference type="Proteomes" id="UP000031338">
    <property type="component" value="Unassembled WGS sequence"/>
</dbReference>
<evidence type="ECO:0000259" key="1">
    <source>
        <dbReference type="Pfam" id="PF12680"/>
    </source>
</evidence>
<dbReference type="SUPFAM" id="SSF54427">
    <property type="entry name" value="NTF2-like"/>
    <property type="match status" value="1"/>
</dbReference>
<accession>A0A0B9AHA2</accession>
<dbReference type="InterPro" id="IPR032710">
    <property type="entry name" value="NTF2-like_dom_sf"/>
</dbReference>
<dbReference type="InterPro" id="IPR037401">
    <property type="entry name" value="SnoaL-like"/>
</dbReference>
<sequence>MARTEAEQANHDLVLEMYHKVLIAMDSSAVDRYIAAEYVQHSSLAEPTVEALKGFLDRVRAESPDAVQTIHSSFVDGDHVITHTHVVRWPGDPGLAVVDIFRVANGMIVEHWDVIQDVPAQPVNPNSMF</sequence>
<comment type="caution">
    <text evidence="2">The sequence shown here is derived from an EMBL/GenBank/DDBJ whole genome shotgun (WGS) entry which is preliminary data.</text>
</comment>
<dbReference type="RefSeq" id="WP_039331619.1">
    <property type="nucleotide sequence ID" value="NZ_JRVC01000003.1"/>
</dbReference>
<dbReference type="EMBL" id="JRVC01000003">
    <property type="protein sequence ID" value="KHS48686.1"/>
    <property type="molecule type" value="Genomic_DNA"/>
</dbReference>
<evidence type="ECO:0000313" key="3">
    <source>
        <dbReference type="Proteomes" id="UP000031338"/>
    </source>
</evidence>
<dbReference type="STRING" id="48936.NJ75_00768"/>
<dbReference type="AlphaFoldDB" id="A0A0B9AHA2"/>
<reference evidence="2 3" key="1">
    <citation type="submission" date="2014-10" db="EMBL/GenBank/DDBJ databases">
        <title>Draft genome sequence of Novosphingobium subterraneum DSM 12447.</title>
        <authorList>
            <person name="Gan H.M."/>
            <person name="Gan H.Y."/>
            <person name="Savka M.A."/>
        </authorList>
    </citation>
    <scope>NUCLEOTIDE SEQUENCE [LARGE SCALE GENOMIC DNA]</scope>
    <source>
        <strain evidence="2 3">DSM 12447</strain>
    </source>
</reference>
<proteinExistence type="predicted"/>
<dbReference type="Pfam" id="PF12680">
    <property type="entry name" value="SnoaL_2"/>
    <property type="match status" value="1"/>
</dbReference>
<dbReference type="Gene3D" id="3.10.450.50">
    <property type="match status" value="1"/>
</dbReference>
<name>A0A0B9AHA2_9SPHN</name>
<feature type="domain" description="SnoaL-like" evidence="1">
    <location>
        <begin position="17"/>
        <end position="111"/>
    </location>
</feature>
<organism evidence="2 3">
    <name type="scientific">Novosphingobium subterraneum</name>
    <dbReference type="NCBI Taxonomy" id="48936"/>
    <lineage>
        <taxon>Bacteria</taxon>
        <taxon>Pseudomonadati</taxon>
        <taxon>Pseudomonadota</taxon>
        <taxon>Alphaproteobacteria</taxon>
        <taxon>Sphingomonadales</taxon>
        <taxon>Sphingomonadaceae</taxon>
        <taxon>Novosphingobium</taxon>
    </lineage>
</organism>
<evidence type="ECO:0000313" key="2">
    <source>
        <dbReference type="EMBL" id="KHS48686.1"/>
    </source>
</evidence>
<gene>
    <name evidence="2" type="ORF">NJ75_00768</name>
</gene>
<keyword evidence="3" id="KW-1185">Reference proteome</keyword>